<protein>
    <submittedName>
        <fullName evidence="3">Uncharacterized protein</fullName>
    </submittedName>
</protein>
<keyword evidence="4" id="KW-1185">Reference proteome</keyword>
<proteinExistence type="predicted"/>
<reference evidence="3 4" key="1">
    <citation type="submission" date="2020-08" db="EMBL/GenBank/DDBJ databases">
        <title>Sequencing the genomes of 1000 actinobacteria strains.</title>
        <authorList>
            <person name="Klenk H.-P."/>
        </authorList>
    </citation>
    <scope>NUCLEOTIDE SEQUENCE [LARGE SCALE GENOMIC DNA]</scope>
    <source>
        <strain evidence="3 4">DSM 45507</strain>
    </source>
</reference>
<organism evidence="3 4">
    <name type="scientific">Nonomuraea jabiensis</name>
    <dbReference type="NCBI Taxonomy" id="882448"/>
    <lineage>
        <taxon>Bacteria</taxon>
        <taxon>Bacillati</taxon>
        <taxon>Actinomycetota</taxon>
        <taxon>Actinomycetes</taxon>
        <taxon>Streptosporangiales</taxon>
        <taxon>Streptosporangiaceae</taxon>
        <taxon>Nonomuraea</taxon>
    </lineage>
</organism>
<feature type="compositionally biased region" description="Basic and acidic residues" evidence="1">
    <location>
        <begin position="52"/>
        <end position="64"/>
    </location>
</feature>
<dbReference type="RefSeq" id="WP_185069114.1">
    <property type="nucleotide sequence ID" value="NZ_JACHMB010000001.1"/>
</dbReference>
<keyword evidence="2" id="KW-0732">Signal</keyword>
<evidence type="ECO:0000313" key="4">
    <source>
        <dbReference type="Proteomes" id="UP000579153"/>
    </source>
</evidence>
<feature type="signal peptide" evidence="2">
    <location>
        <begin position="1"/>
        <end position="19"/>
    </location>
</feature>
<name>A0A7W9G1A8_9ACTN</name>
<evidence type="ECO:0000256" key="1">
    <source>
        <dbReference type="SAM" id="MobiDB-lite"/>
    </source>
</evidence>
<feature type="chain" id="PRO_5039520447" evidence="2">
    <location>
        <begin position="20"/>
        <end position="175"/>
    </location>
</feature>
<evidence type="ECO:0000256" key="2">
    <source>
        <dbReference type="SAM" id="SignalP"/>
    </source>
</evidence>
<gene>
    <name evidence="3" type="ORF">HD596_002186</name>
</gene>
<accession>A0A7W9G1A8</accession>
<dbReference type="EMBL" id="JACHMB010000001">
    <property type="protein sequence ID" value="MBB5775430.1"/>
    <property type="molecule type" value="Genomic_DNA"/>
</dbReference>
<comment type="caution">
    <text evidence="3">The sequence shown here is derived from an EMBL/GenBank/DDBJ whole genome shotgun (WGS) entry which is preliminary data.</text>
</comment>
<dbReference type="AlphaFoldDB" id="A0A7W9G1A8"/>
<sequence>MIKHRIIRNALAFAVTAAAAGGFATVTFTGAAGATAVTGVHAKAATAISHATDPRSDKEDRPTRAIDSAFQGDPEDPKRQPVKFVGVIRDDKVAIRDPRTMPQWHDLTSLLPRDFGRLVDITLAAPDEGDTVHVTVLNERGKIAQTRCTVFPTPGTKDTPEWPDNCTEFMDLTRR</sequence>
<dbReference type="Proteomes" id="UP000579153">
    <property type="component" value="Unassembled WGS sequence"/>
</dbReference>
<feature type="region of interest" description="Disordered" evidence="1">
    <location>
        <begin position="48"/>
        <end position="79"/>
    </location>
</feature>
<evidence type="ECO:0000313" key="3">
    <source>
        <dbReference type="EMBL" id="MBB5775430.1"/>
    </source>
</evidence>